<evidence type="ECO:0000256" key="3">
    <source>
        <dbReference type="ARBA" id="ARBA00022692"/>
    </source>
</evidence>
<name>A0ABV6DMT6_9BACL</name>
<accession>A0ABV6DMT6</accession>
<feature type="transmembrane region" description="Helical" evidence="6">
    <location>
        <begin position="100"/>
        <end position="117"/>
    </location>
</feature>
<dbReference type="InterPro" id="IPR037185">
    <property type="entry name" value="EmrE-like"/>
</dbReference>
<dbReference type="InterPro" id="IPR000390">
    <property type="entry name" value="Small_drug/metabolite_transptr"/>
</dbReference>
<protein>
    <submittedName>
        <fullName evidence="7">Cation/cationic drug transporter</fullName>
    </submittedName>
</protein>
<dbReference type="PANTHER" id="PTHR30561:SF9">
    <property type="entry name" value="4-AMINO-4-DEOXY-L-ARABINOSE-PHOSPHOUNDECAPRENOL FLIPPASE SUBUNIT ARNF-RELATED"/>
    <property type="match status" value="1"/>
</dbReference>
<evidence type="ECO:0000256" key="2">
    <source>
        <dbReference type="ARBA" id="ARBA00022475"/>
    </source>
</evidence>
<keyword evidence="4 6" id="KW-1133">Transmembrane helix</keyword>
<keyword evidence="2" id="KW-1003">Cell membrane</keyword>
<organism evidence="7 8">
    <name type="scientific">Paenibacillus chartarius</name>
    <dbReference type="NCBI Taxonomy" id="747481"/>
    <lineage>
        <taxon>Bacteria</taxon>
        <taxon>Bacillati</taxon>
        <taxon>Bacillota</taxon>
        <taxon>Bacilli</taxon>
        <taxon>Bacillales</taxon>
        <taxon>Paenibacillaceae</taxon>
        <taxon>Paenibacillus</taxon>
    </lineage>
</organism>
<proteinExistence type="predicted"/>
<keyword evidence="5 6" id="KW-0472">Membrane</keyword>
<comment type="caution">
    <text evidence="7">The sequence shown here is derived from an EMBL/GenBank/DDBJ whole genome shotgun (WGS) entry which is preliminary data.</text>
</comment>
<keyword evidence="8" id="KW-1185">Reference proteome</keyword>
<evidence type="ECO:0000256" key="4">
    <source>
        <dbReference type="ARBA" id="ARBA00022989"/>
    </source>
</evidence>
<sequence length="119" mass="12580">MQAYAFAFSSILLGAAGQVLMKLGTNKLGGEMMPSLVPMLRAMLTSPFIMAGLMCYGISAVLWIFTLSRLPLSQAYPLVAAGYVIVFVFSVFVLKETVTAAKLGAMLLIVAGVVVLAKS</sequence>
<feature type="transmembrane region" description="Helical" evidence="6">
    <location>
        <begin position="75"/>
        <end position="94"/>
    </location>
</feature>
<evidence type="ECO:0000313" key="7">
    <source>
        <dbReference type="EMBL" id="MFC0213937.1"/>
    </source>
</evidence>
<dbReference type="SUPFAM" id="SSF103481">
    <property type="entry name" value="Multidrug resistance efflux transporter EmrE"/>
    <property type="match status" value="1"/>
</dbReference>
<feature type="transmembrane region" description="Helical" evidence="6">
    <location>
        <begin position="45"/>
        <end position="68"/>
    </location>
</feature>
<comment type="subcellular location">
    <subcellularLocation>
        <location evidence="1">Cell membrane</location>
        <topology evidence="1">Multi-pass membrane protein</topology>
    </subcellularLocation>
</comment>
<evidence type="ECO:0000313" key="8">
    <source>
        <dbReference type="Proteomes" id="UP001589776"/>
    </source>
</evidence>
<dbReference type="Gene3D" id="1.10.3730.20">
    <property type="match status" value="1"/>
</dbReference>
<dbReference type="PANTHER" id="PTHR30561">
    <property type="entry name" value="SMR FAMILY PROTON-DEPENDENT DRUG EFFLUX TRANSPORTER SUGE"/>
    <property type="match status" value="1"/>
</dbReference>
<keyword evidence="3 6" id="KW-0812">Transmembrane</keyword>
<reference evidence="7 8" key="1">
    <citation type="submission" date="2024-09" db="EMBL/GenBank/DDBJ databases">
        <authorList>
            <person name="Sun Q."/>
            <person name="Mori K."/>
        </authorList>
    </citation>
    <scope>NUCLEOTIDE SEQUENCE [LARGE SCALE GENOMIC DNA]</scope>
    <source>
        <strain evidence="7 8">CCM 7759</strain>
    </source>
</reference>
<dbReference type="Proteomes" id="UP001589776">
    <property type="component" value="Unassembled WGS sequence"/>
</dbReference>
<dbReference type="RefSeq" id="WP_377471267.1">
    <property type="nucleotide sequence ID" value="NZ_JBHLWN010000067.1"/>
</dbReference>
<gene>
    <name evidence="7" type="ORF">ACFFK0_16010</name>
</gene>
<evidence type="ECO:0000256" key="6">
    <source>
        <dbReference type="SAM" id="Phobius"/>
    </source>
</evidence>
<dbReference type="EMBL" id="JBHLWN010000067">
    <property type="protein sequence ID" value="MFC0213937.1"/>
    <property type="molecule type" value="Genomic_DNA"/>
</dbReference>
<evidence type="ECO:0000256" key="5">
    <source>
        <dbReference type="ARBA" id="ARBA00023136"/>
    </source>
</evidence>
<evidence type="ECO:0000256" key="1">
    <source>
        <dbReference type="ARBA" id="ARBA00004651"/>
    </source>
</evidence>